<feature type="non-terminal residue" evidence="1">
    <location>
        <position position="1"/>
    </location>
</feature>
<protein>
    <submittedName>
        <fullName evidence="1">Uncharacterized protein</fullName>
    </submittedName>
</protein>
<keyword evidence="2" id="KW-1185">Reference proteome</keyword>
<sequence length="95" mass="10229">RSGFREAFPSALGKVFQGAPQKCHQSTVARAAKSLPLLRLFNMHRNDSRRSCRKCGKRSAQRSRAVTYVGGVSRAELEHSAGSVSAKNGGLEAGQ</sequence>
<dbReference type="EMBL" id="JASSZA010000011">
    <property type="protein sequence ID" value="KAK2097920.1"/>
    <property type="molecule type" value="Genomic_DNA"/>
</dbReference>
<gene>
    <name evidence="1" type="ORF">P7K49_023371</name>
</gene>
<dbReference type="Proteomes" id="UP001266305">
    <property type="component" value="Unassembled WGS sequence"/>
</dbReference>
<name>A0ABQ9UM93_SAGOE</name>
<reference evidence="1 2" key="1">
    <citation type="submission" date="2023-05" db="EMBL/GenBank/DDBJ databases">
        <title>B98-5 Cell Line De Novo Hybrid Assembly: An Optical Mapping Approach.</title>
        <authorList>
            <person name="Kananen K."/>
            <person name="Auerbach J.A."/>
            <person name="Kautto E."/>
            <person name="Blachly J.S."/>
        </authorList>
    </citation>
    <scope>NUCLEOTIDE SEQUENCE [LARGE SCALE GENOMIC DNA]</scope>
    <source>
        <strain evidence="1">B95-8</strain>
        <tissue evidence="1">Cell line</tissue>
    </source>
</reference>
<evidence type="ECO:0000313" key="2">
    <source>
        <dbReference type="Proteomes" id="UP001266305"/>
    </source>
</evidence>
<evidence type="ECO:0000313" key="1">
    <source>
        <dbReference type="EMBL" id="KAK2097920.1"/>
    </source>
</evidence>
<accession>A0ABQ9UM93</accession>
<organism evidence="1 2">
    <name type="scientific">Saguinus oedipus</name>
    <name type="common">Cotton-top tamarin</name>
    <name type="synonym">Oedipomidas oedipus</name>
    <dbReference type="NCBI Taxonomy" id="9490"/>
    <lineage>
        <taxon>Eukaryota</taxon>
        <taxon>Metazoa</taxon>
        <taxon>Chordata</taxon>
        <taxon>Craniata</taxon>
        <taxon>Vertebrata</taxon>
        <taxon>Euteleostomi</taxon>
        <taxon>Mammalia</taxon>
        <taxon>Eutheria</taxon>
        <taxon>Euarchontoglires</taxon>
        <taxon>Primates</taxon>
        <taxon>Haplorrhini</taxon>
        <taxon>Platyrrhini</taxon>
        <taxon>Cebidae</taxon>
        <taxon>Callitrichinae</taxon>
        <taxon>Saguinus</taxon>
    </lineage>
</organism>
<comment type="caution">
    <text evidence="1">The sequence shown here is derived from an EMBL/GenBank/DDBJ whole genome shotgun (WGS) entry which is preliminary data.</text>
</comment>
<proteinExistence type="predicted"/>